<proteinExistence type="predicted"/>
<dbReference type="Pfam" id="PF02348">
    <property type="entry name" value="CTP_transf_3"/>
    <property type="match status" value="1"/>
</dbReference>
<dbReference type="PANTHER" id="PTHR21485">
    <property type="entry name" value="HAD SUPERFAMILY MEMBERS CMAS AND KDSC"/>
    <property type="match status" value="1"/>
</dbReference>
<feature type="non-terminal residue" evidence="1">
    <location>
        <position position="230"/>
    </location>
</feature>
<name>A0A382SHC6_9ZZZZ</name>
<organism evidence="1">
    <name type="scientific">marine metagenome</name>
    <dbReference type="NCBI Taxonomy" id="408172"/>
    <lineage>
        <taxon>unclassified sequences</taxon>
        <taxon>metagenomes</taxon>
        <taxon>ecological metagenomes</taxon>
    </lineage>
</organism>
<dbReference type="SUPFAM" id="SSF53448">
    <property type="entry name" value="Nucleotide-diphospho-sugar transferases"/>
    <property type="match status" value="1"/>
</dbReference>
<dbReference type="InterPro" id="IPR050793">
    <property type="entry name" value="CMP-NeuNAc_synthase"/>
</dbReference>
<evidence type="ECO:0000313" key="1">
    <source>
        <dbReference type="EMBL" id="SVD09304.1"/>
    </source>
</evidence>
<dbReference type="EMBL" id="UINC01129120">
    <property type="protein sequence ID" value="SVD09304.1"/>
    <property type="molecule type" value="Genomic_DNA"/>
</dbReference>
<dbReference type="Gene3D" id="3.90.550.10">
    <property type="entry name" value="Spore Coat Polysaccharide Biosynthesis Protein SpsA, Chain A"/>
    <property type="match status" value="1"/>
</dbReference>
<evidence type="ECO:0008006" key="2">
    <source>
        <dbReference type="Google" id="ProtNLM"/>
    </source>
</evidence>
<reference evidence="1" key="1">
    <citation type="submission" date="2018-05" db="EMBL/GenBank/DDBJ databases">
        <authorList>
            <person name="Lanie J.A."/>
            <person name="Ng W.-L."/>
            <person name="Kazmierczak K.M."/>
            <person name="Andrzejewski T.M."/>
            <person name="Davidsen T.M."/>
            <person name="Wayne K.J."/>
            <person name="Tettelin H."/>
            <person name="Glass J.I."/>
            <person name="Rusch D."/>
            <person name="Podicherti R."/>
            <person name="Tsui H.-C.T."/>
            <person name="Winkler M.E."/>
        </authorList>
    </citation>
    <scope>NUCLEOTIDE SEQUENCE</scope>
</reference>
<dbReference type="PANTHER" id="PTHR21485:SF6">
    <property type="entry name" value="N-ACYLNEURAMINATE CYTIDYLYLTRANSFERASE-RELATED"/>
    <property type="match status" value="1"/>
</dbReference>
<dbReference type="InterPro" id="IPR003329">
    <property type="entry name" value="Cytidylyl_trans"/>
</dbReference>
<dbReference type="InterPro" id="IPR029044">
    <property type="entry name" value="Nucleotide-diphossugar_trans"/>
</dbReference>
<feature type="non-terminal residue" evidence="1">
    <location>
        <position position="1"/>
    </location>
</feature>
<protein>
    <recommendedName>
        <fullName evidence="2">CMP-N-acetylneuraminic acid synthetase</fullName>
    </recommendedName>
</protein>
<dbReference type="GO" id="GO:0008781">
    <property type="term" value="F:N-acylneuraminate cytidylyltransferase activity"/>
    <property type="evidence" value="ECO:0007669"/>
    <property type="project" value="TreeGrafter"/>
</dbReference>
<gene>
    <name evidence="1" type="ORF">METZ01_LOCUS362158</name>
</gene>
<dbReference type="AlphaFoldDB" id="A0A382SHC6"/>
<dbReference type="CDD" id="cd02513">
    <property type="entry name" value="CMP-NeuAc_Synthase"/>
    <property type="match status" value="1"/>
</dbReference>
<sequence>MNILGLVLARGGSKEVPRKNLLKLGNKTLVDLAIQSANESKLLTRTIFSTDDDEILDIAIKAGAYAPFIRPAKFAQDNSSTFSVVKHAVEWLEINEKWITDIVVILQPTTPFRRGSHIDAAIEILLKQDADAVITVKKPDYPPHWMVEMDLNHKLTNLIQGGNRFLRRQETPEVYQPAGLVYAFKYNLLSSMDTLLPFGDTRGLVVSESEAINIDTLMHYELAKIYYKKN</sequence>
<accession>A0A382SHC6</accession>